<sequence>MYELFFENLAKHIKLENSEMLLIQHKLKSKKLKKNESLLNTGEVCKHIYFVNKGSLRMFHHTEDGAEHNILFCPEDWWCADLSSFASGQKSFYAIAALEEGTEVVFLTHEALENLYITVPKLERFFRILYQNGFSSYQRRITKILSKPAHERYRIFKKQYPGLEQRIAQKQIASYLGITPVFLSMIRREKK</sequence>
<reference evidence="2 3" key="1">
    <citation type="submission" date="2020-08" db="EMBL/GenBank/DDBJ databases">
        <title>Genomic Encyclopedia of Type Strains, Phase IV (KMG-V): Genome sequencing to study the core and pangenomes of soil and plant-associated prokaryotes.</title>
        <authorList>
            <person name="Whitman W."/>
        </authorList>
    </citation>
    <scope>NUCLEOTIDE SEQUENCE [LARGE SCALE GENOMIC DNA]</scope>
    <source>
        <strain evidence="2 3">MP7CTX6</strain>
    </source>
</reference>
<name>A0A7W9DLQ1_9SPHI</name>
<dbReference type="SUPFAM" id="SSF51206">
    <property type="entry name" value="cAMP-binding domain-like"/>
    <property type="match status" value="1"/>
</dbReference>
<organism evidence="2 3">
    <name type="scientific">Pedobacter cryoconitis</name>
    <dbReference type="NCBI Taxonomy" id="188932"/>
    <lineage>
        <taxon>Bacteria</taxon>
        <taxon>Pseudomonadati</taxon>
        <taxon>Bacteroidota</taxon>
        <taxon>Sphingobacteriia</taxon>
        <taxon>Sphingobacteriales</taxon>
        <taxon>Sphingobacteriaceae</taxon>
        <taxon>Pedobacter</taxon>
    </lineage>
</organism>
<evidence type="ECO:0000259" key="1">
    <source>
        <dbReference type="PROSITE" id="PS50042"/>
    </source>
</evidence>
<dbReference type="EMBL" id="JACHCF010000013">
    <property type="protein sequence ID" value="MBB5623541.1"/>
    <property type="molecule type" value="Genomic_DNA"/>
</dbReference>
<accession>A0A7W9DLQ1</accession>
<protein>
    <submittedName>
        <fullName evidence="2">CRP-like cAMP-binding protein</fullName>
    </submittedName>
</protein>
<dbReference type="PROSITE" id="PS50042">
    <property type="entry name" value="CNMP_BINDING_3"/>
    <property type="match status" value="1"/>
</dbReference>
<evidence type="ECO:0000313" key="3">
    <source>
        <dbReference type="Proteomes" id="UP000537718"/>
    </source>
</evidence>
<proteinExistence type="predicted"/>
<comment type="caution">
    <text evidence="2">The sequence shown here is derived from an EMBL/GenBank/DDBJ whole genome shotgun (WGS) entry which is preliminary data.</text>
</comment>
<dbReference type="InterPro" id="IPR000595">
    <property type="entry name" value="cNMP-bd_dom"/>
</dbReference>
<feature type="domain" description="Cyclic nucleotide-binding" evidence="1">
    <location>
        <begin position="15"/>
        <end position="71"/>
    </location>
</feature>
<gene>
    <name evidence="2" type="ORF">HDE69_004627</name>
</gene>
<dbReference type="Gene3D" id="2.60.120.10">
    <property type="entry name" value="Jelly Rolls"/>
    <property type="match status" value="1"/>
</dbReference>
<evidence type="ECO:0000313" key="2">
    <source>
        <dbReference type="EMBL" id="MBB5623541.1"/>
    </source>
</evidence>
<dbReference type="Pfam" id="PF00027">
    <property type="entry name" value="cNMP_binding"/>
    <property type="match status" value="1"/>
</dbReference>
<dbReference type="AlphaFoldDB" id="A0A7W9DLQ1"/>
<dbReference type="Proteomes" id="UP000537718">
    <property type="component" value="Unassembled WGS sequence"/>
</dbReference>
<dbReference type="InterPro" id="IPR014710">
    <property type="entry name" value="RmlC-like_jellyroll"/>
</dbReference>
<dbReference type="RefSeq" id="WP_183869633.1">
    <property type="nucleotide sequence ID" value="NZ_JACHCF010000013.1"/>
</dbReference>
<dbReference type="InterPro" id="IPR018490">
    <property type="entry name" value="cNMP-bd_dom_sf"/>
</dbReference>